<gene>
    <name evidence="1" type="ORF">PISMIDRAFT_643333</name>
</gene>
<dbReference type="EMBL" id="KN833957">
    <property type="protein sequence ID" value="KIK14062.1"/>
    <property type="molecule type" value="Genomic_DNA"/>
</dbReference>
<organism evidence="1 2">
    <name type="scientific">Pisolithus microcarpus 441</name>
    <dbReference type="NCBI Taxonomy" id="765257"/>
    <lineage>
        <taxon>Eukaryota</taxon>
        <taxon>Fungi</taxon>
        <taxon>Dikarya</taxon>
        <taxon>Basidiomycota</taxon>
        <taxon>Agaricomycotina</taxon>
        <taxon>Agaricomycetes</taxon>
        <taxon>Agaricomycetidae</taxon>
        <taxon>Boletales</taxon>
        <taxon>Sclerodermatineae</taxon>
        <taxon>Pisolithaceae</taxon>
        <taxon>Pisolithus</taxon>
    </lineage>
</organism>
<reference evidence="1 2" key="1">
    <citation type="submission" date="2014-04" db="EMBL/GenBank/DDBJ databases">
        <authorList>
            <consortium name="DOE Joint Genome Institute"/>
            <person name="Kuo A."/>
            <person name="Kohler A."/>
            <person name="Costa M.D."/>
            <person name="Nagy L.G."/>
            <person name="Floudas D."/>
            <person name="Copeland A."/>
            <person name="Barry K.W."/>
            <person name="Cichocki N."/>
            <person name="Veneault-Fourrey C."/>
            <person name="LaButti K."/>
            <person name="Lindquist E.A."/>
            <person name="Lipzen A."/>
            <person name="Lundell T."/>
            <person name="Morin E."/>
            <person name="Murat C."/>
            <person name="Sun H."/>
            <person name="Tunlid A."/>
            <person name="Henrissat B."/>
            <person name="Grigoriev I.V."/>
            <person name="Hibbett D.S."/>
            <person name="Martin F."/>
            <person name="Nordberg H.P."/>
            <person name="Cantor M.N."/>
            <person name="Hua S.X."/>
        </authorList>
    </citation>
    <scope>NUCLEOTIDE SEQUENCE [LARGE SCALE GENOMIC DNA]</scope>
    <source>
        <strain evidence="1 2">441</strain>
    </source>
</reference>
<reference evidence="2" key="2">
    <citation type="submission" date="2015-01" db="EMBL/GenBank/DDBJ databases">
        <title>Evolutionary Origins and Diversification of the Mycorrhizal Mutualists.</title>
        <authorList>
            <consortium name="DOE Joint Genome Institute"/>
            <consortium name="Mycorrhizal Genomics Consortium"/>
            <person name="Kohler A."/>
            <person name="Kuo A."/>
            <person name="Nagy L.G."/>
            <person name="Floudas D."/>
            <person name="Copeland A."/>
            <person name="Barry K.W."/>
            <person name="Cichocki N."/>
            <person name="Veneault-Fourrey C."/>
            <person name="LaButti K."/>
            <person name="Lindquist E.A."/>
            <person name="Lipzen A."/>
            <person name="Lundell T."/>
            <person name="Morin E."/>
            <person name="Murat C."/>
            <person name="Riley R."/>
            <person name="Ohm R."/>
            <person name="Sun H."/>
            <person name="Tunlid A."/>
            <person name="Henrissat B."/>
            <person name="Grigoriev I.V."/>
            <person name="Hibbett D.S."/>
            <person name="Martin F."/>
        </authorList>
    </citation>
    <scope>NUCLEOTIDE SEQUENCE [LARGE SCALE GENOMIC DNA]</scope>
    <source>
        <strain evidence="2">441</strain>
    </source>
</reference>
<proteinExistence type="predicted"/>
<evidence type="ECO:0000313" key="2">
    <source>
        <dbReference type="Proteomes" id="UP000054018"/>
    </source>
</evidence>
<name>A0A0C9YV82_9AGAM</name>
<dbReference type="HOGENOM" id="CLU_2489468_0_0_1"/>
<sequence>GLQYSLHAVLSTQGYIATHIVEGSYDTHKFYDFIAEGMVRSVDCLGHSPAERRGKGQMVVLLAYSTTQFPTFPFPEQLSRVRNILLF</sequence>
<dbReference type="OrthoDB" id="2266637at2759"/>
<feature type="non-terminal residue" evidence="1">
    <location>
        <position position="1"/>
    </location>
</feature>
<protein>
    <submittedName>
        <fullName evidence="1">Unplaced genomic scaffold scaffold_273, whole genome shotgun sequence</fullName>
    </submittedName>
</protein>
<keyword evidence="2" id="KW-1185">Reference proteome</keyword>
<accession>A0A0C9YV82</accession>
<dbReference type="Proteomes" id="UP000054018">
    <property type="component" value="Unassembled WGS sequence"/>
</dbReference>
<dbReference type="AlphaFoldDB" id="A0A0C9YV82"/>
<evidence type="ECO:0000313" key="1">
    <source>
        <dbReference type="EMBL" id="KIK14062.1"/>
    </source>
</evidence>